<feature type="compositionally biased region" description="Acidic residues" evidence="1">
    <location>
        <begin position="66"/>
        <end position="91"/>
    </location>
</feature>
<evidence type="ECO:0000313" key="3">
    <source>
        <dbReference type="Proteomes" id="UP000238196"/>
    </source>
</evidence>
<evidence type="ECO:0000256" key="1">
    <source>
        <dbReference type="SAM" id="MobiDB-lite"/>
    </source>
</evidence>
<dbReference type="OrthoDB" id="9991211at2"/>
<reference evidence="2 3" key="1">
    <citation type="submission" date="2018-02" db="EMBL/GenBank/DDBJ databases">
        <title>novel marine gammaproteobacteria from coastal saline agro ecosystem.</title>
        <authorList>
            <person name="Krishnan R."/>
            <person name="Ramesh Kumar N."/>
        </authorList>
    </citation>
    <scope>NUCLEOTIDE SEQUENCE [LARGE SCALE GENOMIC DNA]</scope>
    <source>
        <strain evidence="2 3">228</strain>
    </source>
</reference>
<dbReference type="EMBL" id="PRLP01000002">
    <property type="protein sequence ID" value="PPC79335.1"/>
    <property type="molecule type" value="Genomic_DNA"/>
</dbReference>
<protein>
    <submittedName>
        <fullName evidence="2">Uncharacterized protein</fullName>
    </submittedName>
</protein>
<sequence>MSKFGSLQEQLERMKKAGKGGTSEKRSGLKTFVPVYAPAKSPKSDDDEAGGDNTMEDLSGVLPADADYEGDGLDGSGEDFGDEEEAEHEEY</sequence>
<comment type="caution">
    <text evidence="2">The sequence shown here is derived from an EMBL/GenBank/DDBJ whole genome shotgun (WGS) entry which is preliminary data.</text>
</comment>
<dbReference type="Proteomes" id="UP000238196">
    <property type="component" value="Unassembled WGS sequence"/>
</dbReference>
<name>A0A2S5KXA3_9PROT</name>
<evidence type="ECO:0000313" key="2">
    <source>
        <dbReference type="EMBL" id="PPC79335.1"/>
    </source>
</evidence>
<proteinExistence type="predicted"/>
<organism evidence="2 3">
    <name type="scientific">Proteobacteria bacterium 228</name>
    <dbReference type="NCBI Taxonomy" id="2083153"/>
    <lineage>
        <taxon>Bacteria</taxon>
        <taxon>Pseudomonadati</taxon>
        <taxon>Pseudomonadota</taxon>
    </lineage>
</organism>
<gene>
    <name evidence="2" type="ORF">C4K68_00710</name>
</gene>
<feature type="region of interest" description="Disordered" evidence="1">
    <location>
        <begin position="1"/>
        <end position="91"/>
    </location>
</feature>
<accession>A0A2S5KXA3</accession>
<dbReference type="AlphaFoldDB" id="A0A2S5KXA3"/>